<comment type="caution">
    <text evidence="2">The sequence shown here is derived from an EMBL/GenBank/DDBJ whole genome shotgun (WGS) entry which is preliminary data.</text>
</comment>
<feature type="transmembrane region" description="Helical" evidence="1">
    <location>
        <begin position="157"/>
        <end position="179"/>
    </location>
</feature>
<dbReference type="RefSeq" id="WP_185122229.1">
    <property type="nucleotide sequence ID" value="NZ_JACJVQ010000019.1"/>
</dbReference>
<evidence type="ECO:0000256" key="1">
    <source>
        <dbReference type="SAM" id="Phobius"/>
    </source>
</evidence>
<dbReference type="EMBL" id="JACJVQ010000019">
    <property type="protein sequence ID" value="MBB6637041.1"/>
    <property type="molecule type" value="Genomic_DNA"/>
</dbReference>
<reference evidence="2 3" key="1">
    <citation type="submission" date="2020-08" db="EMBL/GenBank/DDBJ databases">
        <title>Cohnella phylogeny.</title>
        <authorList>
            <person name="Dunlap C."/>
        </authorList>
    </citation>
    <scope>NUCLEOTIDE SEQUENCE [LARGE SCALE GENOMIC DNA]</scope>
    <source>
        <strain evidence="2 3">DSM 25241</strain>
    </source>
</reference>
<keyword evidence="1" id="KW-0812">Transmembrane</keyword>
<name>A0A841T795_9BACL</name>
<protein>
    <submittedName>
        <fullName evidence="2">Uncharacterized protein</fullName>
    </submittedName>
</protein>
<gene>
    <name evidence="2" type="ORF">H7B67_23170</name>
</gene>
<feature type="transmembrane region" description="Helical" evidence="1">
    <location>
        <begin position="127"/>
        <end position="145"/>
    </location>
</feature>
<accession>A0A841T795</accession>
<sequence length="287" mass="32976">MHSNSYWYLGLGIASLLLLAYVCFRTRSARCLLLFAAMVGFGYLIETVIYIFLDSYRYYPKLIKNDPYYDSNMGAVASNMLTLPAVATFIAYFGLGWRWITGLTVLMVLIEWLFLKLGIYEHHWWKLIYTAAGFPVYFWVGKVLYRQMSRRLRGTLHWLILYLIVSPLSGTLHILPIMLFECRIYQVDWFADPSRDTTAFAAVYYLSISVLHVVAIKLNGRMQWAKYVLIAGFALLITVVLKSTGILKSLTWWDPLYYVLSPCLVLGAAQAIENILAIDPKSEGIRQ</sequence>
<dbReference type="AlphaFoldDB" id="A0A841T795"/>
<keyword evidence="1" id="KW-0472">Membrane</keyword>
<feature type="transmembrane region" description="Helical" evidence="1">
    <location>
        <begin position="99"/>
        <end position="115"/>
    </location>
</feature>
<feature type="transmembrane region" description="Helical" evidence="1">
    <location>
        <begin position="228"/>
        <end position="250"/>
    </location>
</feature>
<proteinExistence type="predicted"/>
<evidence type="ECO:0000313" key="3">
    <source>
        <dbReference type="Proteomes" id="UP000535838"/>
    </source>
</evidence>
<feature type="transmembrane region" description="Helical" evidence="1">
    <location>
        <begin position="31"/>
        <end position="53"/>
    </location>
</feature>
<feature type="transmembrane region" description="Helical" evidence="1">
    <location>
        <begin position="6"/>
        <end position="24"/>
    </location>
</feature>
<evidence type="ECO:0000313" key="2">
    <source>
        <dbReference type="EMBL" id="MBB6637041.1"/>
    </source>
</evidence>
<dbReference type="Proteomes" id="UP000535838">
    <property type="component" value="Unassembled WGS sequence"/>
</dbReference>
<keyword evidence="1" id="KW-1133">Transmembrane helix</keyword>
<organism evidence="2 3">
    <name type="scientific">Cohnella thailandensis</name>
    <dbReference type="NCBI Taxonomy" id="557557"/>
    <lineage>
        <taxon>Bacteria</taxon>
        <taxon>Bacillati</taxon>
        <taxon>Bacillota</taxon>
        <taxon>Bacilli</taxon>
        <taxon>Bacillales</taxon>
        <taxon>Paenibacillaceae</taxon>
        <taxon>Cohnella</taxon>
    </lineage>
</organism>
<feature type="transmembrane region" description="Helical" evidence="1">
    <location>
        <begin position="256"/>
        <end position="278"/>
    </location>
</feature>
<feature type="transmembrane region" description="Helical" evidence="1">
    <location>
        <begin position="199"/>
        <end position="216"/>
    </location>
</feature>
<feature type="transmembrane region" description="Helical" evidence="1">
    <location>
        <begin position="73"/>
        <end position="92"/>
    </location>
</feature>
<keyword evidence="3" id="KW-1185">Reference proteome</keyword>